<keyword evidence="1" id="KW-0472">Membrane</keyword>
<evidence type="ECO:0000256" key="1">
    <source>
        <dbReference type="SAM" id="Phobius"/>
    </source>
</evidence>
<sequence>MLDDIPVLFISTLSGGGGLILTYSLIKRFSPKKMITILSSFLIITATLYIYFSGKLNEIKLLDNILAPILINLIILFIIYLIYSYSLKMTEK</sequence>
<feature type="transmembrane region" description="Helical" evidence="1">
    <location>
        <begin position="65"/>
        <end position="83"/>
    </location>
</feature>
<comment type="caution">
    <text evidence="2">The sequence shown here is derived from an EMBL/GenBank/DDBJ whole genome shotgun (WGS) entry which is preliminary data.</text>
</comment>
<dbReference type="Proteomes" id="UP000490535">
    <property type="component" value="Unassembled WGS sequence"/>
</dbReference>
<reference evidence="3" key="1">
    <citation type="journal article" date="2020" name="MBio">
        <title>Horizontal gene transfer to a defensive symbiont with a reduced genome amongst a multipartite beetle microbiome.</title>
        <authorList>
            <person name="Waterworth S.C."/>
            <person name="Florez L.V."/>
            <person name="Rees E.R."/>
            <person name="Hertweck C."/>
            <person name="Kaltenpoth M."/>
            <person name="Kwan J.C."/>
        </authorList>
    </citation>
    <scope>NUCLEOTIDE SEQUENCE [LARGE SCALE GENOMIC DNA]</scope>
</reference>
<dbReference type="EMBL" id="WNDP01000238">
    <property type="protein sequence ID" value="KAF1013659.1"/>
    <property type="molecule type" value="Genomic_DNA"/>
</dbReference>
<protein>
    <submittedName>
        <fullName evidence="2">Uncharacterized protein</fullName>
    </submittedName>
</protein>
<keyword evidence="1" id="KW-1133">Transmembrane helix</keyword>
<dbReference type="AlphaFoldDB" id="A0A833PAU4"/>
<accession>A0A833PAU4</accession>
<organism evidence="2 3">
    <name type="scientific">Acinetobacter bereziniae</name>
    <name type="common">Acinetobacter genomosp. 10</name>
    <dbReference type="NCBI Taxonomy" id="106648"/>
    <lineage>
        <taxon>Bacteria</taxon>
        <taxon>Pseudomonadati</taxon>
        <taxon>Pseudomonadota</taxon>
        <taxon>Gammaproteobacteria</taxon>
        <taxon>Moraxellales</taxon>
        <taxon>Moraxellaceae</taxon>
        <taxon>Acinetobacter</taxon>
    </lineage>
</organism>
<evidence type="ECO:0000313" key="3">
    <source>
        <dbReference type="Proteomes" id="UP000490535"/>
    </source>
</evidence>
<feature type="transmembrane region" description="Helical" evidence="1">
    <location>
        <begin position="6"/>
        <end position="26"/>
    </location>
</feature>
<gene>
    <name evidence="2" type="ORF">GAK29_04703</name>
</gene>
<evidence type="ECO:0000313" key="2">
    <source>
        <dbReference type="EMBL" id="KAF1013659.1"/>
    </source>
</evidence>
<keyword evidence="1" id="KW-0812">Transmembrane</keyword>
<proteinExistence type="predicted"/>
<name>A0A833PAU4_ACIBZ</name>
<feature type="transmembrane region" description="Helical" evidence="1">
    <location>
        <begin position="35"/>
        <end position="53"/>
    </location>
</feature>